<dbReference type="EMBL" id="JAMOIL010000005">
    <property type="protein sequence ID" value="MCM0619645.1"/>
    <property type="molecule type" value="Genomic_DNA"/>
</dbReference>
<dbReference type="Pfam" id="PF07811">
    <property type="entry name" value="TadE"/>
    <property type="match status" value="1"/>
</dbReference>
<evidence type="ECO:0000256" key="1">
    <source>
        <dbReference type="SAM" id="MobiDB-lite"/>
    </source>
</evidence>
<feature type="transmembrane region" description="Helical" evidence="2">
    <location>
        <begin position="38"/>
        <end position="58"/>
    </location>
</feature>
<dbReference type="Proteomes" id="UP001139485">
    <property type="component" value="Unassembled WGS sequence"/>
</dbReference>
<comment type="caution">
    <text evidence="4">The sequence shown here is derived from an EMBL/GenBank/DDBJ whole genome shotgun (WGS) entry which is preliminary data.</text>
</comment>
<feature type="domain" description="TadE-like" evidence="3">
    <location>
        <begin position="32"/>
        <end position="74"/>
    </location>
</feature>
<dbReference type="AlphaFoldDB" id="A0A9X2IFE7"/>
<feature type="region of interest" description="Disordered" evidence="1">
    <location>
        <begin position="1"/>
        <end position="29"/>
    </location>
</feature>
<keyword evidence="2" id="KW-0812">Transmembrane</keyword>
<keyword evidence="2" id="KW-0472">Membrane</keyword>
<proteinExistence type="predicted"/>
<sequence>MPGRRSPRVAPAPRGAERARGPRRAGARPDRGAAAVEMALVLPVLLLLLFGIITYGMMLSFRQGLTQAAAEGARAAAVTVVASQRQTDAEAAVSSALEPYDVSCAGGVLTRDGEAVGTCTVTEVPCGTVVCAEVALDYHYREHPTFPVLPLMDALVPDSLAFSTQVRVS</sequence>
<organism evidence="4 5">
    <name type="scientific">Nocardioides bruguierae</name>
    <dbReference type="NCBI Taxonomy" id="2945102"/>
    <lineage>
        <taxon>Bacteria</taxon>
        <taxon>Bacillati</taxon>
        <taxon>Actinomycetota</taxon>
        <taxon>Actinomycetes</taxon>
        <taxon>Propionibacteriales</taxon>
        <taxon>Nocardioidaceae</taxon>
        <taxon>Nocardioides</taxon>
    </lineage>
</organism>
<name>A0A9X2IFE7_9ACTN</name>
<gene>
    <name evidence="4" type="ORF">M8330_04970</name>
</gene>
<evidence type="ECO:0000313" key="5">
    <source>
        <dbReference type="Proteomes" id="UP001139485"/>
    </source>
</evidence>
<evidence type="ECO:0000256" key="2">
    <source>
        <dbReference type="SAM" id="Phobius"/>
    </source>
</evidence>
<dbReference type="InterPro" id="IPR012495">
    <property type="entry name" value="TadE-like_dom"/>
</dbReference>
<accession>A0A9X2IFE7</accession>
<evidence type="ECO:0000313" key="4">
    <source>
        <dbReference type="EMBL" id="MCM0619645.1"/>
    </source>
</evidence>
<keyword evidence="2" id="KW-1133">Transmembrane helix</keyword>
<reference evidence="4" key="1">
    <citation type="submission" date="2022-05" db="EMBL/GenBank/DDBJ databases">
        <authorList>
            <person name="Tuo L."/>
        </authorList>
    </citation>
    <scope>NUCLEOTIDE SEQUENCE</scope>
    <source>
        <strain evidence="4">BSK12Z-4</strain>
    </source>
</reference>
<protein>
    <submittedName>
        <fullName evidence="4">Pilus assembly protein</fullName>
    </submittedName>
</protein>
<evidence type="ECO:0000259" key="3">
    <source>
        <dbReference type="Pfam" id="PF07811"/>
    </source>
</evidence>
<dbReference type="RefSeq" id="WP_250055693.1">
    <property type="nucleotide sequence ID" value="NZ_JAMJPH010000025.1"/>
</dbReference>
<keyword evidence="5" id="KW-1185">Reference proteome</keyword>